<dbReference type="OrthoDB" id="2748837at2759"/>
<evidence type="ECO:0000256" key="4">
    <source>
        <dbReference type="ARBA" id="ARBA00022833"/>
    </source>
</evidence>
<dbReference type="PANTHER" id="PTHR46481:SF10">
    <property type="entry name" value="ZINC FINGER BED DOMAIN-CONTAINING PROTEIN 39"/>
    <property type="match status" value="1"/>
</dbReference>
<dbReference type="InterPro" id="IPR052035">
    <property type="entry name" value="ZnF_BED_domain_contain"/>
</dbReference>
<dbReference type="AlphaFoldDB" id="A0A9N9P6Z7"/>
<evidence type="ECO:0000313" key="7">
    <source>
        <dbReference type="Proteomes" id="UP000789405"/>
    </source>
</evidence>
<evidence type="ECO:0000256" key="5">
    <source>
        <dbReference type="ARBA" id="ARBA00023242"/>
    </source>
</evidence>
<dbReference type="EMBL" id="CAJVPY010046008">
    <property type="protein sequence ID" value="CAG8810183.1"/>
    <property type="molecule type" value="Genomic_DNA"/>
</dbReference>
<feature type="non-terminal residue" evidence="6">
    <location>
        <position position="1"/>
    </location>
</feature>
<gene>
    <name evidence="6" type="ORF">DERYTH_LOCUS25246</name>
</gene>
<evidence type="ECO:0000313" key="6">
    <source>
        <dbReference type="EMBL" id="CAG8810183.1"/>
    </source>
</evidence>
<protein>
    <submittedName>
        <fullName evidence="6">25595_t:CDS:1</fullName>
    </submittedName>
</protein>
<dbReference type="GO" id="GO:0005634">
    <property type="term" value="C:nucleus"/>
    <property type="evidence" value="ECO:0007669"/>
    <property type="project" value="UniProtKB-SubCell"/>
</dbReference>
<evidence type="ECO:0000256" key="3">
    <source>
        <dbReference type="ARBA" id="ARBA00022771"/>
    </source>
</evidence>
<keyword evidence="4" id="KW-0862">Zinc</keyword>
<dbReference type="PANTHER" id="PTHR46481">
    <property type="entry name" value="ZINC FINGER BED DOMAIN-CONTAINING PROTEIN 4"/>
    <property type="match status" value="1"/>
</dbReference>
<dbReference type="SUPFAM" id="SSF53098">
    <property type="entry name" value="Ribonuclease H-like"/>
    <property type="match status" value="1"/>
</dbReference>
<dbReference type="InterPro" id="IPR012337">
    <property type="entry name" value="RNaseH-like_sf"/>
</dbReference>
<evidence type="ECO:0000256" key="2">
    <source>
        <dbReference type="ARBA" id="ARBA00022723"/>
    </source>
</evidence>
<keyword evidence="3" id="KW-0863">Zinc-finger</keyword>
<keyword evidence="5" id="KW-0539">Nucleus</keyword>
<keyword evidence="7" id="KW-1185">Reference proteome</keyword>
<feature type="non-terminal residue" evidence="6">
    <location>
        <position position="182"/>
    </location>
</feature>
<evidence type="ECO:0000256" key="1">
    <source>
        <dbReference type="ARBA" id="ARBA00004123"/>
    </source>
</evidence>
<accession>A0A9N9P6Z7</accession>
<dbReference type="GO" id="GO:0008270">
    <property type="term" value="F:zinc ion binding"/>
    <property type="evidence" value="ECO:0007669"/>
    <property type="project" value="UniProtKB-KW"/>
</dbReference>
<reference evidence="6" key="1">
    <citation type="submission" date="2021-06" db="EMBL/GenBank/DDBJ databases">
        <authorList>
            <person name="Kallberg Y."/>
            <person name="Tangrot J."/>
            <person name="Rosling A."/>
        </authorList>
    </citation>
    <scope>NUCLEOTIDE SEQUENCE</scope>
    <source>
        <strain evidence="6">MA453B</strain>
    </source>
</reference>
<keyword evidence="2" id="KW-0479">Metal-binding</keyword>
<comment type="caution">
    <text evidence="6">The sequence shown here is derived from an EMBL/GenBank/DDBJ whole genome shotgun (WGS) entry which is preliminary data.</text>
</comment>
<sequence length="182" mass="21731">KAYEKRDTSTFWKHLRSKHLDKINDILEEISELLEFSEEIFKKKLLNWIVTDDQAFISIENPAFQEILKYLRSNIKISSAAIIRKELDKNFDKTKKEIKQELKLLAITCDNASNMDKMLQYISSNKNINFNIKNQHIRCFAHIINLAARDLIKELYFKIEFYNDNDILKDKDIEKLNNIIFR</sequence>
<comment type="subcellular location">
    <subcellularLocation>
        <location evidence="1">Nucleus</location>
    </subcellularLocation>
</comment>
<organism evidence="6 7">
    <name type="scientific">Dentiscutata erythropus</name>
    <dbReference type="NCBI Taxonomy" id="1348616"/>
    <lineage>
        <taxon>Eukaryota</taxon>
        <taxon>Fungi</taxon>
        <taxon>Fungi incertae sedis</taxon>
        <taxon>Mucoromycota</taxon>
        <taxon>Glomeromycotina</taxon>
        <taxon>Glomeromycetes</taxon>
        <taxon>Diversisporales</taxon>
        <taxon>Gigasporaceae</taxon>
        <taxon>Dentiscutata</taxon>
    </lineage>
</organism>
<dbReference type="Proteomes" id="UP000789405">
    <property type="component" value="Unassembled WGS sequence"/>
</dbReference>
<proteinExistence type="predicted"/>
<name>A0A9N9P6Z7_9GLOM</name>